<evidence type="ECO:0000313" key="2">
    <source>
        <dbReference type="Proteomes" id="UP000765509"/>
    </source>
</evidence>
<keyword evidence="2" id="KW-1185">Reference proteome</keyword>
<comment type="caution">
    <text evidence="1">The sequence shown here is derived from an EMBL/GenBank/DDBJ whole genome shotgun (WGS) entry which is preliminary data.</text>
</comment>
<sequence length="125" mass="14162">MPEYLGLEQRSQIVGMWNAGLSIRHISEQVAIPKSTVYDTIRRFWERGTCATQPKSGQPKILNNKDCQGLDQFISENRQANLREIKEAIGKEAIGLCQPVWALDDPAVGPNNLDGRIVVWTWKEK</sequence>
<protein>
    <recommendedName>
        <fullName evidence="3">Paired domain-containing protein</fullName>
    </recommendedName>
</protein>
<gene>
    <name evidence="1" type="ORF">O181_068955</name>
</gene>
<dbReference type="Proteomes" id="UP000765509">
    <property type="component" value="Unassembled WGS sequence"/>
</dbReference>
<proteinExistence type="predicted"/>
<dbReference type="SUPFAM" id="SSF46689">
    <property type="entry name" value="Homeodomain-like"/>
    <property type="match status" value="1"/>
</dbReference>
<dbReference type="Pfam" id="PF13384">
    <property type="entry name" value="HTH_23"/>
    <property type="match status" value="1"/>
</dbReference>
<dbReference type="EMBL" id="AVOT02034981">
    <property type="protein sequence ID" value="MBW0529240.1"/>
    <property type="molecule type" value="Genomic_DNA"/>
</dbReference>
<dbReference type="OrthoDB" id="3548492at2759"/>
<dbReference type="Gene3D" id="1.10.10.10">
    <property type="entry name" value="Winged helix-like DNA-binding domain superfamily/Winged helix DNA-binding domain"/>
    <property type="match status" value="1"/>
</dbReference>
<dbReference type="AlphaFoldDB" id="A0A9Q3I7K4"/>
<reference evidence="1" key="1">
    <citation type="submission" date="2021-03" db="EMBL/GenBank/DDBJ databases">
        <title>Draft genome sequence of rust myrtle Austropuccinia psidii MF-1, a brazilian biotype.</title>
        <authorList>
            <person name="Quecine M.C."/>
            <person name="Pachon D.M.R."/>
            <person name="Bonatelli M.L."/>
            <person name="Correr F.H."/>
            <person name="Franceschini L.M."/>
            <person name="Leite T.F."/>
            <person name="Margarido G.R.A."/>
            <person name="Almeida C.A."/>
            <person name="Ferrarezi J.A."/>
            <person name="Labate C.A."/>
        </authorList>
    </citation>
    <scope>NUCLEOTIDE SEQUENCE</scope>
    <source>
        <strain evidence="1">MF-1</strain>
    </source>
</reference>
<dbReference type="InterPro" id="IPR036388">
    <property type="entry name" value="WH-like_DNA-bd_sf"/>
</dbReference>
<accession>A0A9Q3I7K4</accession>
<evidence type="ECO:0000313" key="1">
    <source>
        <dbReference type="EMBL" id="MBW0529240.1"/>
    </source>
</evidence>
<evidence type="ECO:0008006" key="3">
    <source>
        <dbReference type="Google" id="ProtNLM"/>
    </source>
</evidence>
<dbReference type="InterPro" id="IPR009057">
    <property type="entry name" value="Homeodomain-like_sf"/>
</dbReference>
<name>A0A9Q3I7K4_9BASI</name>
<feature type="non-terminal residue" evidence="1">
    <location>
        <position position="1"/>
    </location>
</feature>
<organism evidence="1 2">
    <name type="scientific">Austropuccinia psidii MF-1</name>
    <dbReference type="NCBI Taxonomy" id="1389203"/>
    <lineage>
        <taxon>Eukaryota</taxon>
        <taxon>Fungi</taxon>
        <taxon>Dikarya</taxon>
        <taxon>Basidiomycota</taxon>
        <taxon>Pucciniomycotina</taxon>
        <taxon>Pucciniomycetes</taxon>
        <taxon>Pucciniales</taxon>
        <taxon>Sphaerophragmiaceae</taxon>
        <taxon>Austropuccinia</taxon>
    </lineage>
</organism>